<evidence type="ECO:0000313" key="2">
    <source>
        <dbReference type="Proteomes" id="UP000253250"/>
    </source>
</evidence>
<dbReference type="EMBL" id="PSYR01000001">
    <property type="protein sequence ID" value="RCN59128.1"/>
    <property type="molecule type" value="Genomic_DNA"/>
</dbReference>
<dbReference type="AlphaFoldDB" id="A0A1C2G3L8"/>
<dbReference type="STRING" id="163359.A9R16_08490"/>
<proteinExistence type="predicted"/>
<dbReference type="Pfam" id="PF07077">
    <property type="entry name" value="DUF1345"/>
    <property type="match status" value="1"/>
</dbReference>
<comment type="caution">
    <text evidence="1">The sequence shown here is derived from an EMBL/GenBank/DDBJ whole genome shotgun (WGS) entry which is preliminary data.</text>
</comment>
<reference evidence="1 2" key="1">
    <citation type="submission" date="2018-02" db="EMBL/GenBank/DDBJ databases">
        <title>Insights into the biology of acidophilic members of the Acidiferrobacteraceae family derived from comparative genomic analyses.</title>
        <authorList>
            <person name="Issotta F."/>
            <person name="Thyssen C."/>
            <person name="Mena C."/>
            <person name="Moya A."/>
            <person name="Bellenberg S."/>
            <person name="Sproer C."/>
            <person name="Covarrubias P.C."/>
            <person name="Sand W."/>
            <person name="Quatrini R."/>
            <person name="Vera M."/>
        </authorList>
    </citation>
    <scope>NUCLEOTIDE SEQUENCE [LARGE SCALE GENOMIC DNA]</scope>
    <source>
        <strain evidence="2">m-1</strain>
    </source>
</reference>
<dbReference type="Proteomes" id="UP000253250">
    <property type="component" value="Unassembled WGS sequence"/>
</dbReference>
<evidence type="ECO:0000313" key="1">
    <source>
        <dbReference type="EMBL" id="RCN59128.1"/>
    </source>
</evidence>
<sequence>MLRSLMRAARAFGARRRLAASVLAGTAVFMTVASQHLTDIRLLLGWDAACLTFLILAGIVMVFADAQETCRSTVDQDQSGFALLSMALLAACASVFAILFLLSYMKGASASEKVFYLALAVSAITGSWLVVHTLFAFHYAHSYYRGRAVPDGVRDDGGLHFPGSALPHYMDFLYFSFVIGMTSQVSDVAITSHSVRRAALLHGVLSFAFNTLILALTINIVAGLM</sequence>
<keyword evidence="2" id="KW-1185">Reference proteome</keyword>
<protein>
    <submittedName>
        <fullName evidence="1">DUF1345 domain-containing protein</fullName>
    </submittedName>
</protein>
<gene>
    <name evidence="1" type="ORF">C4900_05240</name>
</gene>
<organism evidence="1 2">
    <name type="scientific">Acidiferrobacter thiooxydans</name>
    <dbReference type="NCBI Taxonomy" id="163359"/>
    <lineage>
        <taxon>Bacteria</taxon>
        <taxon>Pseudomonadati</taxon>
        <taxon>Pseudomonadota</taxon>
        <taxon>Gammaproteobacteria</taxon>
        <taxon>Acidiferrobacterales</taxon>
        <taxon>Acidiferrobacteraceae</taxon>
        <taxon>Acidiferrobacter</taxon>
    </lineage>
</organism>
<accession>A0A1C2G3L8</accession>
<dbReference type="RefSeq" id="WP_065969104.1">
    <property type="nucleotide sequence ID" value="NZ_CP080624.1"/>
</dbReference>
<dbReference type="InterPro" id="IPR009781">
    <property type="entry name" value="DUF1345"/>
</dbReference>
<name>A0A1C2G3L8_9GAMM</name>
<dbReference type="OrthoDB" id="64737at2"/>